<organism evidence="1">
    <name type="scientific">gut metagenome</name>
    <dbReference type="NCBI Taxonomy" id="749906"/>
    <lineage>
        <taxon>unclassified sequences</taxon>
        <taxon>metagenomes</taxon>
        <taxon>organismal metagenomes</taxon>
    </lineage>
</organism>
<evidence type="ECO:0000313" key="1">
    <source>
        <dbReference type="EMBL" id="EJX04770.1"/>
    </source>
</evidence>
<proteinExistence type="predicted"/>
<sequence>MTLRSFIGTSSILIPVMFSRYLYMVGTSCPSSSSLSRVSWRYLNSKWVVKTPFSLSSAGC</sequence>
<name>J9GW02_9ZZZZ</name>
<accession>J9GW02</accession>
<gene>
    <name evidence="1" type="ORF">EVA_07121</name>
</gene>
<reference evidence="1" key="1">
    <citation type="journal article" date="2012" name="PLoS ONE">
        <title>Gene sets for utilization of primary and secondary nutrition supplies in the distal gut of endangered iberian lynx.</title>
        <authorList>
            <person name="Alcaide M."/>
            <person name="Messina E."/>
            <person name="Richter M."/>
            <person name="Bargiela R."/>
            <person name="Peplies J."/>
            <person name="Huws S.A."/>
            <person name="Newbold C.J."/>
            <person name="Golyshin P.N."/>
            <person name="Simon M.A."/>
            <person name="Lopez G."/>
            <person name="Yakimov M.M."/>
            <person name="Ferrer M."/>
        </authorList>
    </citation>
    <scope>NUCLEOTIDE SEQUENCE</scope>
</reference>
<protein>
    <submittedName>
        <fullName evidence="1">Uncharacterized protein</fullName>
    </submittedName>
</protein>
<comment type="caution">
    <text evidence="1">The sequence shown here is derived from an EMBL/GenBank/DDBJ whole genome shotgun (WGS) entry which is preliminary data.</text>
</comment>
<dbReference type="AlphaFoldDB" id="J9GW02"/>
<dbReference type="EMBL" id="AMCI01001691">
    <property type="protein sequence ID" value="EJX04770.1"/>
    <property type="molecule type" value="Genomic_DNA"/>
</dbReference>